<dbReference type="InterPro" id="IPR018511">
    <property type="entry name" value="Hemolysin-typ_Ca-bd_CS"/>
</dbReference>
<dbReference type="EMBL" id="LPXN01000141">
    <property type="protein sequence ID" value="KZD03717.1"/>
    <property type="molecule type" value="Genomic_DNA"/>
</dbReference>
<organism evidence="3 4">
    <name type="scientific">Oceanibaculum pacificum</name>
    <dbReference type="NCBI Taxonomy" id="580166"/>
    <lineage>
        <taxon>Bacteria</taxon>
        <taxon>Pseudomonadati</taxon>
        <taxon>Pseudomonadota</taxon>
        <taxon>Alphaproteobacteria</taxon>
        <taxon>Rhodospirillales</taxon>
        <taxon>Oceanibaculaceae</taxon>
        <taxon>Oceanibaculum</taxon>
    </lineage>
</organism>
<dbReference type="Gene3D" id="2.150.10.10">
    <property type="entry name" value="Serralysin-like metalloprotease, C-terminal"/>
    <property type="match status" value="1"/>
</dbReference>
<name>A0A154VQU0_9PROT</name>
<dbReference type="Pfam" id="PF00353">
    <property type="entry name" value="HemolysinCabind"/>
    <property type="match status" value="1"/>
</dbReference>
<dbReference type="GO" id="GO:0005615">
    <property type="term" value="C:extracellular space"/>
    <property type="evidence" value="ECO:0007669"/>
    <property type="project" value="InterPro"/>
</dbReference>
<dbReference type="Proteomes" id="UP000076400">
    <property type="component" value="Unassembled WGS sequence"/>
</dbReference>
<dbReference type="InterPro" id="IPR001343">
    <property type="entry name" value="Hemolysn_Ca-bd"/>
</dbReference>
<dbReference type="OrthoDB" id="7515000at2"/>
<evidence type="ECO:0000256" key="2">
    <source>
        <dbReference type="ARBA" id="ARBA00022525"/>
    </source>
</evidence>
<protein>
    <recommendedName>
        <fullName evidence="5">Peptidase M10 serralysin C-terminal domain-containing protein</fullName>
    </recommendedName>
</protein>
<dbReference type="PANTHER" id="PTHR38340:SF1">
    <property type="entry name" value="S-LAYER PROTEIN"/>
    <property type="match status" value="1"/>
</dbReference>
<dbReference type="InterPro" id="IPR050557">
    <property type="entry name" value="RTX_toxin/Mannuronan_C5-epim"/>
</dbReference>
<gene>
    <name evidence="3" type="ORF">AUP43_12645</name>
</gene>
<dbReference type="SUPFAM" id="SSF51120">
    <property type="entry name" value="beta-Roll"/>
    <property type="match status" value="1"/>
</dbReference>
<dbReference type="STRING" id="580166.AUP43_12645"/>
<comment type="subcellular location">
    <subcellularLocation>
        <location evidence="1">Secreted</location>
    </subcellularLocation>
</comment>
<comment type="caution">
    <text evidence="3">The sequence shown here is derived from an EMBL/GenBank/DDBJ whole genome shotgun (WGS) entry which is preliminary data.</text>
</comment>
<proteinExistence type="predicted"/>
<sequence>MSILDDLKAQNPGLFQGPLGGYIAHGVFAESVNYPQVTHDEIVAEVATTTGIQVVVGSAGDDNVYVGDGAGDVIAFAGGGVNDLYLTDLNWADGWMMGSWSTTRTYNSLGHGTSDFSGYIFYNPETDQTIAASNNFSGYHFGDGSSFQLGPSTYQVDQLKAADQWLGVMDIPDLIAEGFLPDNTFDTELLNLLSFFNSSPQLSLGEDSPQGVTVTLSTPGGYIGTDGADEITATYGQHDIQTGYGNDYISLLGTSVGSTVSGGNQGDTILGGAGDDVLRGGKGLDSIVGGAGNDTIYSGLGRDTLTGGDGADVFVLRGYDPNFPNAVLAPTVTDFQDGVDKIAVQGVSQAEVVAALSSQAGGSGQVTLTLGGANIIVQGVSSLDAGDFVYGY</sequence>
<evidence type="ECO:0000313" key="3">
    <source>
        <dbReference type="EMBL" id="KZD03717.1"/>
    </source>
</evidence>
<dbReference type="GO" id="GO:0005509">
    <property type="term" value="F:calcium ion binding"/>
    <property type="evidence" value="ECO:0007669"/>
    <property type="project" value="InterPro"/>
</dbReference>
<dbReference type="PANTHER" id="PTHR38340">
    <property type="entry name" value="S-LAYER PROTEIN"/>
    <property type="match status" value="1"/>
</dbReference>
<accession>A0A154VQU0</accession>
<keyword evidence="2" id="KW-0964">Secreted</keyword>
<evidence type="ECO:0000256" key="1">
    <source>
        <dbReference type="ARBA" id="ARBA00004613"/>
    </source>
</evidence>
<reference evidence="3 4" key="1">
    <citation type="submission" date="2015-12" db="EMBL/GenBank/DDBJ databases">
        <title>Genome sequence of Oceanibaculum pacificum MCCC 1A02656.</title>
        <authorList>
            <person name="Lu L."/>
            <person name="Lai Q."/>
            <person name="Shao Z."/>
            <person name="Qian P."/>
        </authorList>
    </citation>
    <scope>NUCLEOTIDE SEQUENCE [LARGE SCALE GENOMIC DNA]</scope>
    <source>
        <strain evidence="3 4">MCCC 1A02656</strain>
    </source>
</reference>
<dbReference type="PRINTS" id="PR00313">
    <property type="entry name" value="CABNDNGRPT"/>
</dbReference>
<evidence type="ECO:0000313" key="4">
    <source>
        <dbReference type="Proteomes" id="UP000076400"/>
    </source>
</evidence>
<dbReference type="AlphaFoldDB" id="A0A154VQU0"/>
<dbReference type="RefSeq" id="WP_067558846.1">
    <property type="nucleotide sequence ID" value="NZ_LPXN01000141.1"/>
</dbReference>
<dbReference type="InterPro" id="IPR011049">
    <property type="entry name" value="Serralysin-like_metalloprot_C"/>
</dbReference>
<keyword evidence="4" id="KW-1185">Reference proteome</keyword>
<evidence type="ECO:0008006" key="5">
    <source>
        <dbReference type="Google" id="ProtNLM"/>
    </source>
</evidence>
<dbReference type="PROSITE" id="PS00330">
    <property type="entry name" value="HEMOLYSIN_CALCIUM"/>
    <property type="match status" value="2"/>
</dbReference>